<protein>
    <recommendedName>
        <fullName evidence="3">Squalene cyclase C-terminal domain-containing protein</fullName>
    </recommendedName>
</protein>
<reference evidence="1 2" key="1">
    <citation type="submission" date="2014-02" db="EMBL/GenBank/DDBJ databases">
        <title>Expanding our view of genomic diversity in Candidatus Accumulibacter clades.</title>
        <authorList>
            <person name="Skennerton C.T."/>
            <person name="Barr J.J."/>
            <person name="Slater F.R."/>
            <person name="Bond P.L."/>
            <person name="Tyson G.W."/>
        </authorList>
    </citation>
    <scope>NUCLEOTIDE SEQUENCE [LARGE SCALE GENOMIC DNA]</scope>
    <source>
        <strain evidence="2">BA-91</strain>
    </source>
</reference>
<dbReference type="SUPFAM" id="SSF48208">
    <property type="entry name" value="Six-hairpin glycosidases"/>
    <property type="match status" value="1"/>
</dbReference>
<evidence type="ECO:0008006" key="3">
    <source>
        <dbReference type="Google" id="ProtNLM"/>
    </source>
</evidence>
<comment type="caution">
    <text evidence="1">The sequence shown here is derived from an EMBL/GenBank/DDBJ whole genome shotgun (WGS) entry which is preliminary data.</text>
</comment>
<dbReference type="Proteomes" id="UP000020077">
    <property type="component" value="Unassembled WGS sequence"/>
</dbReference>
<evidence type="ECO:0000313" key="1">
    <source>
        <dbReference type="EMBL" id="KFB72718.1"/>
    </source>
</evidence>
<gene>
    <name evidence="1" type="ORF">AW09_002086</name>
</gene>
<accession>A0A080LVR3</accession>
<dbReference type="EMBL" id="JDVG02000345">
    <property type="protein sequence ID" value="KFB72718.1"/>
    <property type="molecule type" value="Genomic_DNA"/>
</dbReference>
<sequence>MMRLLESIKRKFSTEKVPPAARAEMQKDRLGLSTREDPGPEAVIEASEAWLCAAQDHSVSADGGVARHYSLIHGWGTSYPETTGYIIPTIIALARRRGRPDLHLRARRMLDWCVAIQFPDGGFQGGRVDSLPRVPVTFNTGQILMGLAAGAAEYGDSRYIEAMHSAAVWLRDSLDADGCWRKYPTPFAAPGEKAYETHVAWGLFEADRVAPGNGYGAAGLRQVDWALTKQQANGWFASNCLSDSDRPLTHTIGYVLRGVIEGHLLSGQANLLAAAVRTADGLIGRIDEEGYLAGRLDCNFTPAVDYVCLTGSVQIAHCLFLLYRLTGNANYLAAGQRATRYVRRTISIDGQLETRGGVKGSFPVDGDYGRWEYLNWAAKFCIDANMLELDLTS</sequence>
<dbReference type="GO" id="GO:0005975">
    <property type="term" value="P:carbohydrate metabolic process"/>
    <property type="evidence" value="ECO:0007669"/>
    <property type="project" value="InterPro"/>
</dbReference>
<organism evidence="1 2">
    <name type="scientific">Candidatus Accumulibacter phosphatis</name>
    <dbReference type="NCBI Taxonomy" id="327160"/>
    <lineage>
        <taxon>Bacteria</taxon>
        <taxon>Pseudomonadati</taxon>
        <taxon>Pseudomonadota</taxon>
        <taxon>Betaproteobacteria</taxon>
        <taxon>Candidatus Accumulibacter</taxon>
    </lineage>
</organism>
<dbReference type="AlphaFoldDB" id="A0A080LVR3"/>
<proteinExistence type="predicted"/>
<name>A0A080LVR3_9PROT</name>
<dbReference type="InterPro" id="IPR008928">
    <property type="entry name" value="6-hairpin_glycosidase_sf"/>
</dbReference>
<evidence type="ECO:0000313" key="2">
    <source>
        <dbReference type="Proteomes" id="UP000020077"/>
    </source>
</evidence>
<dbReference type="Gene3D" id="1.50.10.20">
    <property type="match status" value="1"/>
</dbReference>